<name>A0A2H0DZX9_9BACT</name>
<evidence type="ECO:0008006" key="3">
    <source>
        <dbReference type="Google" id="ProtNLM"/>
    </source>
</evidence>
<protein>
    <recommendedName>
        <fullName evidence="3">HAD family hydrolase</fullName>
    </recommendedName>
</protein>
<dbReference type="Gene3D" id="3.40.50.1000">
    <property type="entry name" value="HAD superfamily/HAD-like"/>
    <property type="match status" value="1"/>
</dbReference>
<dbReference type="InterPro" id="IPR023214">
    <property type="entry name" value="HAD_sf"/>
</dbReference>
<dbReference type="InterPro" id="IPR036412">
    <property type="entry name" value="HAD-like_sf"/>
</dbReference>
<dbReference type="SFLD" id="SFLDS00003">
    <property type="entry name" value="Haloacid_Dehalogenase"/>
    <property type="match status" value="1"/>
</dbReference>
<dbReference type="EMBL" id="PCTU01000104">
    <property type="protein sequence ID" value="PIP87735.1"/>
    <property type="molecule type" value="Genomic_DNA"/>
</dbReference>
<dbReference type="InterPro" id="IPR006439">
    <property type="entry name" value="HAD-SF_hydro_IA"/>
</dbReference>
<dbReference type="PANTHER" id="PTHR43611">
    <property type="entry name" value="ALPHA-D-GLUCOSE 1-PHOSPHATE PHOSPHATASE"/>
    <property type="match status" value="1"/>
</dbReference>
<reference evidence="1 2" key="1">
    <citation type="submission" date="2017-09" db="EMBL/GenBank/DDBJ databases">
        <title>Depth-based differentiation of microbial function through sediment-hosted aquifers and enrichment of novel symbionts in the deep terrestrial subsurface.</title>
        <authorList>
            <person name="Probst A.J."/>
            <person name="Ladd B."/>
            <person name="Jarett J.K."/>
            <person name="Geller-Mcgrath D.E."/>
            <person name="Sieber C.M."/>
            <person name="Emerson J.B."/>
            <person name="Anantharaman K."/>
            <person name="Thomas B.C."/>
            <person name="Malmstrom R."/>
            <person name="Stieglmeier M."/>
            <person name="Klingl A."/>
            <person name="Woyke T."/>
            <person name="Ryan C.M."/>
            <person name="Banfield J.F."/>
        </authorList>
    </citation>
    <scope>NUCLEOTIDE SEQUENCE [LARGE SCALE GENOMIC DNA]</scope>
    <source>
        <strain evidence="1">CG22_combo_CG10-13_8_21_14_all_01_47_9</strain>
    </source>
</reference>
<proteinExistence type="predicted"/>
<accession>A0A2H0DZX9</accession>
<gene>
    <name evidence="1" type="ORF">COW80_04205</name>
</gene>
<dbReference type="SFLD" id="SFLDG01129">
    <property type="entry name" value="C1.5:_HAD__Beta-PGM__Phosphata"/>
    <property type="match status" value="1"/>
</dbReference>
<comment type="caution">
    <text evidence="1">The sequence shown here is derived from an EMBL/GenBank/DDBJ whole genome shotgun (WGS) entry which is preliminary data.</text>
</comment>
<evidence type="ECO:0000313" key="2">
    <source>
        <dbReference type="Proteomes" id="UP000229981"/>
    </source>
</evidence>
<dbReference type="CDD" id="cd02603">
    <property type="entry name" value="HAD_sEH-N_like"/>
    <property type="match status" value="1"/>
</dbReference>
<dbReference type="AlphaFoldDB" id="A0A2H0DZX9"/>
<sequence length="206" mass="24043">MNIGYSKFMAIKAVIFDGGGVVVEWQETFRRFSRLIKVDYNALLQAYLRFAPEPEIGKQSFDWHLQMTMKDVGQIDRWRELRQIVPKGFTRIEPTFQLLKELQGKFKRALLTNADLGVKEELDQYIDYLKYFEVVIDSSVVKLRKPGAEIFYLTCKSLSLRPKECLFVDDFIENVAAAEKLGFKTIHFKDPVSSVKLIRKTLYEKI</sequence>
<dbReference type="NCBIfam" id="TIGR01509">
    <property type="entry name" value="HAD-SF-IA-v3"/>
    <property type="match status" value="1"/>
</dbReference>
<dbReference type="SUPFAM" id="SSF56784">
    <property type="entry name" value="HAD-like"/>
    <property type="match status" value="1"/>
</dbReference>
<dbReference type="PANTHER" id="PTHR43611:SF3">
    <property type="entry name" value="FLAVIN MONONUCLEOTIDE HYDROLASE 1, CHLOROPLATIC"/>
    <property type="match status" value="1"/>
</dbReference>
<dbReference type="Proteomes" id="UP000229981">
    <property type="component" value="Unassembled WGS sequence"/>
</dbReference>
<organism evidence="1 2">
    <name type="scientific">Candidatus Beckwithbacteria bacterium CG22_combo_CG10-13_8_21_14_all_01_47_9</name>
    <dbReference type="NCBI Taxonomy" id="1974496"/>
    <lineage>
        <taxon>Bacteria</taxon>
        <taxon>Candidatus Beckwithiibacteriota</taxon>
    </lineage>
</organism>
<evidence type="ECO:0000313" key="1">
    <source>
        <dbReference type="EMBL" id="PIP87735.1"/>
    </source>
</evidence>
<dbReference type="Pfam" id="PF00702">
    <property type="entry name" value="Hydrolase"/>
    <property type="match status" value="1"/>
</dbReference>